<dbReference type="GO" id="GO:0008017">
    <property type="term" value="F:microtubule binding"/>
    <property type="evidence" value="ECO:0007669"/>
    <property type="project" value="InterPro"/>
</dbReference>
<evidence type="ECO:0000256" key="1">
    <source>
        <dbReference type="ARBA" id="ARBA00004230"/>
    </source>
</evidence>
<evidence type="ECO:0000256" key="11">
    <source>
        <dbReference type="ARBA" id="ARBA00023273"/>
    </source>
</evidence>
<feature type="coiled-coil region" evidence="13">
    <location>
        <begin position="321"/>
        <end position="377"/>
    </location>
</feature>
<feature type="domain" description="Growth arrest-specific protein 8" evidence="15">
    <location>
        <begin position="223"/>
        <end position="413"/>
    </location>
</feature>
<keyword evidence="17" id="KW-1185">Reference proteome</keyword>
<dbReference type="AlphaFoldDB" id="A0AAV1N8S4"/>
<evidence type="ECO:0000256" key="13">
    <source>
        <dbReference type="SAM" id="Coils"/>
    </source>
</evidence>
<evidence type="ECO:0000256" key="4">
    <source>
        <dbReference type="ARBA" id="ARBA00021301"/>
    </source>
</evidence>
<comment type="similarity">
    <text evidence="3">Belongs to the DRC4 family.</text>
</comment>
<dbReference type="PANTHER" id="PTHR31543">
    <property type="entry name" value="DYNEIN REGULATORY COMPLEX SUBUNIT 4"/>
    <property type="match status" value="1"/>
</dbReference>
<keyword evidence="5" id="KW-0963">Cytoplasm</keyword>
<keyword evidence="7" id="KW-0282">Flagellum</keyword>
<name>A0AAV1N8S4_SCOSC</name>
<keyword evidence="6" id="KW-0493">Microtubule</keyword>
<proteinExistence type="inferred from homology"/>
<organism evidence="16 17">
    <name type="scientific">Scomber scombrus</name>
    <name type="common">Atlantic mackerel</name>
    <name type="synonym">Scomber vernalis</name>
    <dbReference type="NCBI Taxonomy" id="13677"/>
    <lineage>
        <taxon>Eukaryota</taxon>
        <taxon>Metazoa</taxon>
        <taxon>Chordata</taxon>
        <taxon>Craniata</taxon>
        <taxon>Vertebrata</taxon>
        <taxon>Euteleostomi</taxon>
        <taxon>Actinopterygii</taxon>
        <taxon>Neopterygii</taxon>
        <taxon>Teleostei</taxon>
        <taxon>Neoteleostei</taxon>
        <taxon>Acanthomorphata</taxon>
        <taxon>Pelagiaria</taxon>
        <taxon>Scombriformes</taxon>
        <taxon>Scombridae</taxon>
        <taxon>Scomber</taxon>
    </lineage>
</organism>
<gene>
    <name evidence="16" type="ORF">FSCOSCO3_A016133</name>
</gene>
<evidence type="ECO:0000256" key="2">
    <source>
        <dbReference type="ARBA" id="ARBA00004245"/>
    </source>
</evidence>
<evidence type="ECO:0000256" key="14">
    <source>
        <dbReference type="SAM" id="MobiDB-lite"/>
    </source>
</evidence>
<evidence type="ECO:0000256" key="9">
    <source>
        <dbReference type="ARBA" id="ARBA00023069"/>
    </source>
</evidence>
<evidence type="ECO:0000256" key="6">
    <source>
        <dbReference type="ARBA" id="ARBA00022701"/>
    </source>
</evidence>
<keyword evidence="9" id="KW-0969">Cilium</keyword>
<evidence type="ECO:0000256" key="10">
    <source>
        <dbReference type="ARBA" id="ARBA00023212"/>
    </source>
</evidence>
<evidence type="ECO:0000313" key="16">
    <source>
        <dbReference type="EMBL" id="CAK6954901.1"/>
    </source>
</evidence>
<dbReference type="InterPro" id="IPR039308">
    <property type="entry name" value="GAS8"/>
</dbReference>
<reference evidence="16 17" key="1">
    <citation type="submission" date="2024-01" db="EMBL/GenBank/DDBJ databases">
        <authorList>
            <person name="Alioto T."/>
            <person name="Alioto T."/>
            <person name="Gomez Garrido J."/>
        </authorList>
    </citation>
    <scope>NUCLEOTIDE SEQUENCE [LARGE SCALE GENOMIC DNA]</scope>
</reference>
<protein>
    <recommendedName>
        <fullName evidence="4">Dynein regulatory complex subunit 4</fullName>
    </recommendedName>
    <alternativeName>
        <fullName evidence="12">Growth arrest-specific protein 8</fullName>
    </alternativeName>
</protein>
<dbReference type="InterPro" id="IPR025593">
    <property type="entry name" value="GAS8_dom"/>
</dbReference>
<feature type="coiled-coil region" evidence="13">
    <location>
        <begin position="180"/>
        <end position="244"/>
    </location>
</feature>
<accession>A0AAV1N8S4</accession>
<feature type="region of interest" description="Disordered" evidence="14">
    <location>
        <begin position="1"/>
        <end position="28"/>
    </location>
</feature>
<dbReference type="Pfam" id="PF13851">
    <property type="entry name" value="GAS"/>
    <property type="match status" value="1"/>
</dbReference>
<evidence type="ECO:0000256" key="5">
    <source>
        <dbReference type="ARBA" id="ARBA00022490"/>
    </source>
</evidence>
<dbReference type="GO" id="GO:0030317">
    <property type="term" value="P:flagellated sperm motility"/>
    <property type="evidence" value="ECO:0007669"/>
    <property type="project" value="TreeGrafter"/>
</dbReference>
<evidence type="ECO:0000256" key="12">
    <source>
        <dbReference type="ARBA" id="ARBA00031568"/>
    </source>
</evidence>
<keyword evidence="11" id="KW-0966">Cell projection</keyword>
<dbReference type="PANTHER" id="PTHR31543:SF0">
    <property type="entry name" value="DYNEIN REGULATORY COMPLEX SUBUNIT 4"/>
    <property type="match status" value="1"/>
</dbReference>
<evidence type="ECO:0000313" key="17">
    <source>
        <dbReference type="Proteomes" id="UP001314229"/>
    </source>
</evidence>
<dbReference type="GO" id="GO:0005794">
    <property type="term" value="C:Golgi apparatus"/>
    <property type="evidence" value="ECO:0007669"/>
    <property type="project" value="TreeGrafter"/>
</dbReference>
<keyword evidence="10" id="KW-0206">Cytoskeleton</keyword>
<dbReference type="GO" id="GO:0031514">
    <property type="term" value="C:motile cilium"/>
    <property type="evidence" value="ECO:0007669"/>
    <property type="project" value="UniProtKB-SubCell"/>
</dbReference>
<keyword evidence="8 13" id="KW-0175">Coiled coil</keyword>
<evidence type="ECO:0000256" key="7">
    <source>
        <dbReference type="ARBA" id="ARBA00022846"/>
    </source>
</evidence>
<evidence type="ECO:0000256" key="8">
    <source>
        <dbReference type="ARBA" id="ARBA00023054"/>
    </source>
</evidence>
<evidence type="ECO:0000259" key="15">
    <source>
        <dbReference type="Pfam" id="PF13851"/>
    </source>
</evidence>
<evidence type="ECO:0000256" key="3">
    <source>
        <dbReference type="ARBA" id="ARBA00009859"/>
    </source>
</evidence>
<dbReference type="GO" id="GO:0005874">
    <property type="term" value="C:microtubule"/>
    <property type="evidence" value="ECO:0007669"/>
    <property type="project" value="UniProtKB-KW"/>
</dbReference>
<dbReference type="Proteomes" id="UP001314229">
    <property type="component" value="Unassembled WGS sequence"/>
</dbReference>
<dbReference type="GO" id="GO:0031267">
    <property type="term" value="F:small GTPase binding"/>
    <property type="evidence" value="ECO:0007669"/>
    <property type="project" value="InterPro"/>
</dbReference>
<comment type="subcellular location">
    <subcellularLocation>
        <location evidence="1">Cell projection</location>
        <location evidence="1">Cilium</location>
        <location evidence="1">Flagellum</location>
    </subcellularLocation>
    <subcellularLocation>
        <location evidence="2">Cytoplasm</location>
        <location evidence="2">Cytoskeleton</location>
    </subcellularLocation>
</comment>
<comment type="caution">
    <text evidence="16">The sequence shown here is derived from an EMBL/GenBank/DDBJ whole genome shotgun (WGS) entry which is preliminary data.</text>
</comment>
<dbReference type="EMBL" id="CAWUFR010000019">
    <property type="protein sequence ID" value="CAK6954901.1"/>
    <property type="molecule type" value="Genomic_DNA"/>
</dbReference>
<sequence length="461" mass="53765">MPPKNKGSSKKPAKTRTPTLIDGLTKEELSKEQLEEHIVRLREELDREREERNYFQLERDKIHTFWEITERQLEEAKAERKNLDKEIEDDEGRHQVEIKVYTQKMKHLLCEHQNTISELKADGLMSADAMQKEQEQLENKLHKRMASIKVDMQELDIETLVKELELKHDEEMTKTRNSWVKQLAEIQDKYEKKVELWQQELDNISKNETSEEKDSGNNHMTTLIRDHEAILSELNTLVKDMEQDLDINLSLKEKIQSMKAKQRETDLPGVLQSNKHLNDLLTKVKEETEVMEKMKFSLQKKVADPGEEVKVKELTERKSEYAVLEQKFSKLQLERDELYKTFTQNVQKVQQNVGLKIMQLEKSLKTVTDSLEKKQSQLSSVLSASNIDQTALCGITNRIKEDIDSSNDSIKDLQFKRAKISKARKELLLINEAKQRACGVPVEELCVKPVERSFALRLGTN</sequence>